<dbReference type="HOGENOM" id="CLU_3368596_0_0_1"/>
<gene>
    <name evidence="1" type="ORF">M7I_3630</name>
</gene>
<dbReference type="InParanoid" id="H0EM04"/>
<protein>
    <submittedName>
        <fullName evidence="1">Uncharacterized protein</fullName>
    </submittedName>
</protein>
<dbReference type="Proteomes" id="UP000005446">
    <property type="component" value="Unassembled WGS sequence"/>
</dbReference>
<sequence>MVLDDRLITGSTSRTLILSRRWHHCKLMRLSIQIE</sequence>
<proteinExistence type="predicted"/>
<dbReference type="EMBL" id="AGUE01000083">
    <property type="protein sequence ID" value="EHL00348.1"/>
    <property type="molecule type" value="Genomic_DNA"/>
</dbReference>
<organism evidence="1 2">
    <name type="scientific">Glarea lozoyensis (strain ATCC 74030 / MF5533)</name>
    <dbReference type="NCBI Taxonomy" id="1104152"/>
    <lineage>
        <taxon>Eukaryota</taxon>
        <taxon>Fungi</taxon>
        <taxon>Dikarya</taxon>
        <taxon>Ascomycota</taxon>
        <taxon>Pezizomycotina</taxon>
        <taxon>Leotiomycetes</taxon>
        <taxon>Helotiales</taxon>
        <taxon>Helotiaceae</taxon>
        <taxon>Glarea</taxon>
    </lineage>
</organism>
<dbReference type="AlphaFoldDB" id="H0EM04"/>
<evidence type="ECO:0000313" key="1">
    <source>
        <dbReference type="EMBL" id="EHL00348.1"/>
    </source>
</evidence>
<evidence type="ECO:0000313" key="2">
    <source>
        <dbReference type="Proteomes" id="UP000005446"/>
    </source>
</evidence>
<keyword evidence="2" id="KW-1185">Reference proteome</keyword>
<accession>H0EM04</accession>
<reference evidence="1 2" key="1">
    <citation type="journal article" date="2012" name="Eukaryot. Cell">
        <title>Genome sequence of the fungus Glarea lozoyensis: the first genome sequence of a species from the Helotiaceae family.</title>
        <authorList>
            <person name="Youssar L."/>
            <person name="Gruening B.A."/>
            <person name="Erxleben A."/>
            <person name="Guenther S."/>
            <person name="Huettel W."/>
        </authorList>
    </citation>
    <scope>NUCLEOTIDE SEQUENCE [LARGE SCALE GENOMIC DNA]</scope>
    <source>
        <strain evidence="2">ATCC 74030 / MF5533</strain>
    </source>
</reference>
<comment type="caution">
    <text evidence="1">The sequence shown here is derived from an EMBL/GenBank/DDBJ whole genome shotgun (WGS) entry which is preliminary data.</text>
</comment>
<name>H0EM04_GLAL7</name>